<dbReference type="Proteomes" id="UP000235828">
    <property type="component" value="Chromosome B"/>
</dbReference>
<keyword evidence="2" id="KW-0813">Transport</keyword>
<name>A0A2N8ZJ38_9VIBR</name>
<dbReference type="Pfam" id="PF00005">
    <property type="entry name" value="ABC_tran"/>
    <property type="match status" value="2"/>
</dbReference>
<dbReference type="EMBL" id="LT960612">
    <property type="protein sequence ID" value="SON51911.1"/>
    <property type="molecule type" value="Genomic_DNA"/>
</dbReference>
<evidence type="ECO:0000256" key="4">
    <source>
        <dbReference type="ARBA" id="ARBA00022840"/>
    </source>
</evidence>
<dbReference type="InterPro" id="IPR017871">
    <property type="entry name" value="ABC_transporter-like_CS"/>
</dbReference>
<proteinExistence type="inferred from homology"/>
<dbReference type="PROSITE" id="PS50893">
    <property type="entry name" value="ABC_TRANSPORTER_2"/>
    <property type="match status" value="2"/>
</dbReference>
<feature type="domain" description="ABC transporter" evidence="6">
    <location>
        <begin position="31"/>
        <end position="282"/>
    </location>
</feature>
<dbReference type="InterPro" id="IPR013563">
    <property type="entry name" value="Oligopep_ABC_C"/>
</dbReference>
<dbReference type="Pfam" id="PF08352">
    <property type="entry name" value="oligo_HPY"/>
    <property type="match status" value="2"/>
</dbReference>
<dbReference type="SMART" id="SM00382">
    <property type="entry name" value="AAA"/>
    <property type="match status" value="2"/>
</dbReference>
<feature type="domain" description="ABC transporter" evidence="6">
    <location>
        <begin position="301"/>
        <end position="550"/>
    </location>
</feature>
<dbReference type="InterPro" id="IPR027417">
    <property type="entry name" value="P-loop_NTPase"/>
</dbReference>
<evidence type="ECO:0000256" key="5">
    <source>
        <dbReference type="SAM" id="MobiDB-lite"/>
    </source>
</evidence>
<dbReference type="PROSITE" id="PS00211">
    <property type="entry name" value="ABC_TRANSPORTER_1"/>
    <property type="match status" value="2"/>
</dbReference>
<dbReference type="AlphaFoldDB" id="A0A2N8ZJ38"/>
<dbReference type="InterPro" id="IPR003439">
    <property type="entry name" value="ABC_transporter-like_ATP-bd"/>
</dbReference>
<dbReference type="RefSeq" id="WP_102524275.1">
    <property type="nucleotide sequence ID" value="NZ_LT960612.1"/>
</dbReference>
<dbReference type="GO" id="GO:0005524">
    <property type="term" value="F:ATP binding"/>
    <property type="evidence" value="ECO:0007669"/>
    <property type="project" value="UniProtKB-KW"/>
</dbReference>
<keyword evidence="3" id="KW-0547">Nucleotide-binding</keyword>
<sequence>MSDTLHDPKSSETKSSGSLSPSSLSPEAALLSIQDLSVGFGRTNDVEVITHSVNLNIQKGETLALVGESGSGKSVTANAIMRLLPKGATHYLSGRIVFDGLDLLQCSERQLRGIRGGRIGMIFQEPMVSLNPLHKIGRQLVETLEIHRGTRATKAKALALEWLKKVGIRHPEQKVNAYPHELSGGERQRVMIAIALINEPELLIADEPTTALDVSVQAQILDLLKDLQKELGMAMLFITHDLSIVRQIADNVAVMKNGDLVETGICKDVFNAPKHPYTRQLIESDPKGEPVPVKSESKTLIETQDLKVWFPITGGIFKKVVSHVKAVTDVNFKLPQGQTIGLVGESGSGKSTTGMAVLRLLNSNGGIHFDGQAIDGFDRAAMLPLRRRMQVVFQDPFSALNPRMSVAQIIGEGLKVHEKLTEVEQDKAICDAMEEVGLDPDTRFRYPNEFSGGQRQRIAIARALILKPEFILLDEPTSSLDRTVQAQVLDLLKDLQIKYGLTYLFISHDLNVVKSLCHYTLVLREGKVIEQGNTKQLFEHPQHEYTQTLVELSKVGQN</sequence>
<evidence type="ECO:0000313" key="7">
    <source>
        <dbReference type="EMBL" id="SON51911.1"/>
    </source>
</evidence>
<evidence type="ECO:0000256" key="2">
    <source>
        <dbReference type="ARBA" id="ARBA00022448"/>
    </source>
</evidence>
<keyword evidence="4 7" id="KW-0067">ATP-binding</keyword>
<keyword evidence="8" id="KW-1185">Reference proteome</keyword>
<protein>
    <submittedName>
        <fullName evidence="7">Putative fused oligopeptide transporter subunits of ABC superfamily: ATP-binding components</fullName>
    </submittedName>
</protein>
<gene>
    <name evidence="7" type="primary">yejF</name>
    <name evidence="7" type="ORF">VTAP4600_B0300</name>
</gene>
<dbReference type="PANTHER" id="PTHR43776">
    <property type="entry name" value="TRANSPORT ATP-BINDING PROTEIN"/>
    <property type="match status" value="1"/>
</dbReference>
<dbReference type="InterPro" id="IPR003593">
    <property type="entry name" value="AAA+_ATPase"/>
</dbReference>
<dbReference type="SUPFAM" id="SSF52540">
    <property type="entry name" value="P-loop containing nucleoside triphosphate hydrolases"/>
    <property type="match status" value="2"/>
</dbReference>
<organism evidence="7 8">
    <name type="scientific">Vibrio tapetis subsp. tapetis</name>
    <dbReference type="NCBI Taxonomy" id="1671868"/>
    <lineage>
        <taxon>Bacteria</taxon>
        <taxon>Pseudomonadati</taxon>
        <taxon>Pseudomonadota</taxon>
        <taxon>Gammaproteobacteria</taxon>
        <taxon>Vibrionales</taxon>
        <taxon>Vibrionaceae</taxon>
        <taxon>Vibrio</taxon>
    </lineage>
</organism>
<dbReference type="CDD" id="cd03257">
    <property type="entry name" value="ABC_NikE_OppD_transporters"/>
    <property type="match status" value="2"/>
</dbReference>
<evidence type="ECO:0000256" key="3">
    <source>
        <dbReference type="ARBA" id="ARBA00022741"/>
    </source>
</evidence>
<dbReference type="NCBIfam" id="NF008453">
    <property type="entry name" value="PRK11308.1"/>
    <property type="match status" value="2"/>
</dbReference>
<evidence type="ECO:0000313" key="8">
    <source>
        <dbReference type="Proteomes" id="UP000235828"/>
    </source>
</evidence>
<dbReference type="GO" id="GO:0055085">
    <property type="term" value="P:transmembrane transport"/>
    <property type="evidence" value="ECO:0007669"/>
    <property type="project" value="UniProtKB-ARBA"/>
</dbReference>
<dbReference type="PANTHER" id="PTHR43776:SF7">
    <property type="entry name" value="D,D-DIPEPTIDE TRANSPORT ATP-BINDING PROTEIN DDPF-RELATED"/>
    <property type="match status" value="1"/>
</dbReference>
<evidence type="ECO:0000256" key="1">
    <source>
        <dbReference type="ARBA" id="ARBA00005417"/>
    </source>
</evidence>
<comment type="similarity">
    <text evidence="1">Belongs to the ABC transporter superfamily.</text>
</comment>
<dbReference type="NCBIfam" id="NF007739">
    <property type="entry name" value="PRK10419.1"/>
    <property type="match status" value="2"/>
</dbReference>
<dbReference type="OrthoDB" id="9784450at2"/>
<dbReference type="FunFam" id="3.40.50.300:FF:000016">
    <property type="entry name" value="Oligopeptide ABC transporter ATP-binding component"/>
    <property type="match status" value="2"/>
</dbReference>
<feature type="region of interest" description="Disordered" evidence="5">
    <location>
        <begin position="1"/>
        <end position="23"/>
    </location>
</feature>
<feature type="compositionally biased region" description="Basic and acidic residues" evidence="5">
    <location>
        <begin position="1"/>
        <end position="12"/>
    </location>
</feature>
<feature type="compositionally biased region" description="Low complexity" evidence="5">
    <location>
        <begin position="13"/>
        <end position="23"/>
    </location>
</feature>
<dbReference type="KEGG" id="vta:B0300"/>
<dbReference type="InterPro" id="IPR050319">
    <property type="entry name" value="ABC_transp_ATP-bind"/>
</dbReference>
<dbReference type="Gene3D" id="3.40.50.300">
    <property type="entry name" value="P-loop containing nucleotide triphosphate hydrolases"/>
    <property type="match status" value="2"/>
</dbReference>
<dbReference type="GO" id="GO:0015833">
    <property type="term" value="P:peptide transport"/>
    <property type="evidence" value="ECO:0007669"/>
    <property type="project" value="InterPro"/>
</dbReference>
<accession>A0A2N8ZJ38</accession>
<reference evidence="7 8" key="1">
    <citation type="submission" date="2017-10" db="EMBL/GenBank/DDBJ databases">
        <authorList>
            <person name="Banno H."/>
            <person name="Chua N.-H."/>
        </authorList>
    </citation>
    <scope>NUCLEOTIDE SEQUENCE [LARGE SCALE GENOMIC DNA]</scope>
    <source>
        <strain evidence="7">Vibrio tapetis CECT4600</strain>
    </source>
</reference>
<evidence type="ECO:0000259" key="6">
    <source>
        <dbReference type="PROSITE" id="PS50893"/>
    </source>
</evidence>
<dbReference type="GO" id="GO:0016887">
    <property type="term" value="F:ATP hydrolysis activity"/>
    <property type="evidence" value="ECO:0007669"/>
    <property type="project" value="InterPro"/>
</dbReference>